<dbReference type="InterPro" id="IPR005475">
    <property type="entry name" value="Transketolase-like_Pyr-bd"/>
</dbReference>
<dbReference type="SMART" id="SM00861">
    <property type="entry name" value="Transket_pyr"/>
    <property type="match status" value="1"/>
</dbReference>
<dbReference type="InterPro" id="IPR009014">
    <property type="entry name" value="Transketo_C/PFOR_II"/>
</dbReference>
<dbReference type="InterPro" id="IPR029061">
    <property type="entry name" value="THDP-binding"/>
</dbReference>
<keyword evidence="9 10" id="KW-0414">Isoprene biosynthesis</keyword>
<evidence type="ECO:0000256" key="7">
    <source>
        <dbReference type="ARBA" id="ARBA00022977"/>
    </source>
</evidence>
<feature type="domain" description="Transketolase-like pyrimidine-binding" evidence="11">
    <location>
        <begin position="315"/>
        <end position="479"/>
    </location>
</feature>
<comment type="caution">
    <text evidence="12">The sequence shown here is derived from an EMBL/GenBank/DDBJ whole genome shotgun (WGS) entry which is preliminary data.</text>
</comment>
<feature type="binding site" evidence="10">
    <location>
        <begin position="115"/>
        <end position="117"/>
    </location>
    <ligand>
        <name>thiamine diphosphate</name>
        <dbReference type="ChEBI" id="CHEBI:58937"/>
    </ligand>
</feature>
<dbReference type="PANTHER" id="PTHR43322:SF5">
    <property type="entry name" value="1-DEOXY-D-XYLULOSE-5-PHOSPHATE SYNTHASE, CHLOROPLASTIC"/>
    <property type="match status" value="1"/>
</dbReference>
<dbReference type="GO" id="GO:0008661">
    <property type="term" value="F:1-deoxy-D-xylulose-5-phosphate synthase activity"/>
    <property type="evidence" value="ECO:0007669"/>
    <property type="project" value="UniProtKB-EC"/>
</dbReference>
<dbReference type="Pfam" id="PF02780">
    <property type="entry name" value="Transketolase_C"/>
    <property type="match status" value="1"/>
</dbReference>
<evidence type="ECO:0000256" key="10">
    <source>
        <dbReference type="HAMAP-Rule" id="MF_00315"/>
    </source>
</evidence>
<dbReference type="SUPFAM" id="SSF52922">
    <property type="entry name" value="TK C-terminal domain-like"/>
    <property type="match status" value="1"/>
</dbReference>
<proteinExistence type="inferred from homology"/>
<comment type="subunit">
    <text evidence="3 10">Homodimer.</text>
</comment>
<dbReference type="Proteomes" id="UP000713904">
    <property type="component" value="Unassembled WGS sequence"/>
</dbReference>
<evidence type="ECO:0000256" key="8">
    <source>
        <dbReference type="ARBA" id="ARBA00023052"/>
    </source>
</evidence>
<dbReference type="EC" id="2.2.1.7" evidence="10"/>
<dbReference type="NCBIfam" id="TIGR00204">
    <property type="entry name" value="dxs"/>
    <property type="match status" value="1"/>
</dbReference>
<dbReference type="InterPro" id="IPR020826">
    <property type="entry name" value="Transketolase_BS"/>
</dbReference>
<dbReference type="Pfam" id="PF13292">
    <property type="entry name" value="DXP_synthase_N"/>
    <property type="match status" value="1"/>
</dbReference>
<comment type="pathway">
    <text evidence="1 10">Metabolic intermediate biosynthesis; 1-deoxy-D-xylulose 5-phosphate biosynthesis; 1-deoxy-D-xylulose 5-phosphate from D-glyceraldehyde 3-phosphate and pyruvate: step 1/1.</text>
</comment>
<keyword evidence="7 10" id="KW-0784">Thiamine biosynthesis</keyword>
<evidence type="ECO:0000256" key="3">
    <source>
        <dbReference type="ARBA" id="ARBA00011738"/>
    </source>
</evidence>
<evidence type="ECO:0000256" key="5">
    <source>
        <dbReference type="ARBA" id="ARBA00022723"/>
    </source>
</evidence>
<dbReference type="PANTHER" id="PTHR43322">
    <property type="entry name" value="1-D-DEOXYXYLULOSE 5-PHOSPHATE SYNTHASE-RELATED"/>
    <property type="match status" value="1"/>
</dbReference>
<feature type="binding site" evidence="10">
    <location>
        <position position="146"/>
    </location>
    <ligand>
        <name>Mg(2+)</name>
        <dbReference type="ChEBI" id="CHEBI:18420"/>
    </ligand>
</feature>
<feature type="binding site" evidence="10">
    <location>
        <position position="74"/>
    </location>
    <ligand>
        <name>thiamine diphosphate</name>
        <dbReference type="ChEBI" id="CHEBI:58937"/>
    </ligand>
</feature>
<evidence type="ECO:0000256" key="2">
    <source>
        <dbReference type="ARBA" id="ARBA00011081"/>
    </source>
</evidence>
<comment type="function">
    <text evidence="10">Catalyzes the acyloin condensation reaction between C atoms 2 and 3 of pyruvate and glyceraldehyde 3-phosphate to yield 1-deoxy-D-xylulose-5-phosphate (DXP).</text>
</comment>
<feature type="binding site" evidence="10">
    <location>
        <position position="175"/>
    </location>
    <ligand>
        <name>Mg(2+)</name>
        <dbReference type="ChEBI" id="CHEBI:18420"/>
    </ligand>
</feature>
<dbReference type="CDD" id="cd07033">
    <property type="entry name" value="TPP_PYR_DXS_TK_like"/>
    <property type="match status" value="1"/>
</dbReference>
<gene>
    <name evidence="10" type="primary">dxs</name>
    <name evidence="12" type="ORF">HLB29_07300</name>
</gene>
<keyword evidence="8 10" id="KW-0786">Thiamine pyrophosphate</keyword>
<dbReference type="PROSITE" id="PS00801">
    <property type="entry name" value="TRANSKETOLASE_1"/>
    <property type="match status" value="1"/>
</dbReference>
<dbReference type="HAMAP" id="MF_00315">
    <property type="entry name" value="DXP_synth"/>
    <property type="match status" value="1"/>
</dbReference>
<keyword evidence="13" id="KW-1185">Reference proteome</keyword>
<dbReference type="RefSeq" id="WP_185624513.1">
    <property type="nucleotide sequence ID" value="NZ_JABGBW010000006.1"/>
</dbReference>
<dbReference type="NCBIfam" id="NF003933">
    <property type="entry name" value="PRK05444.2-2"/>
    <property type="match status" value="1"/>
</dbReference>
<dbReference type="InterPro" id="IPR005477">
    <property type="entry name" value="Dxylulose-5-P_synthase"/>
</dbReference>
<keyword evidence="5 10" id="KW-0479">Metal-binding</keyword>
<keyword evidence="4 10" id="KW-0808">Transferase</keyword>
<dbReference type="SUPFAM" id="SSF52518">
    <property type="entry name" value="Thiamin diphosphate-binding fold (THDP-binding)"/>
    <property type="match status" value="1"/>
</dbReference>
<dbReference type="PROSITE" id="PS00802">
    <property type="entry name" value="TRANSKETOLASE_2"/>
    <property type="match status" value="1"/>
</dbReference>
<evidence type="ECO:0000256" key="6">
    <source>
        <dbReference type="ARBA" id="ARBA00022842"/>
    </source>
</evidence>
<evidence type="ECO:0000313" key="13">
    <source>
        <dbReference type="Proteomes" id="UP000713904"/>
    </source>
</evidence>
<feature type="binding site" evidence="10">
    <location>
        <begin position="147"/>
        <end position="148"/>
    </location>
    <ligand>
        <name>thiamine diphosphate</name>
        <dbReference type="ChEBI" id="CHEBI:58937"/>
    </ligand>
</feature>
<dbReference type="InterPro" id="IPR049557">
    <property type="entry name" value="Transketolase_CS"/>
</dbReference>
<name>A0ABR6TND9_9FIRM</name>
<feature type="binding site" evidence="10">
    <location>
        <position position="175"/>
    </location>
    <ligand>
        <name>thiamine diphosphate</name>
        <dbReference type="ChEBI" id="CHEBI:58937"/>
    </ligand>
</feature>
<dbReference type="InterPro" id="IPR033248">
    <property type="entry name" value="Transketolase_C"/>
</dbReference>
<dbReference type="CDD" id="cd02007">
    <property type="entry name" value="TPP_DXS"/>
    <property type="match status" value="1"/>
</dbReference>
<dbReference type="Gene3D" id="3.40.50.920">
    <property type="match status" value="1"/>
</dbReference>
<sequence>MYRYLSGVNSPQDIKKMNKMQMIELSKEIRKFLVKKVSATGGHLASNLGVVELTLALHKVFDSPTDKIIWDVGHQAYVHKIITGRKEQFDTLRQFKGLSGFPKESESEHDIFDTGHSSTSISAGLGIAVARDINKEKFNVISVIGDGAITGGMAIEALNNLGFLKKNMIVVFNDNEMSIDKNTGAFSTYMSKIIRNSETLIFKDNVDKIMNLTQVGEIISKKANRLTDSIISSFSPEQCGFIDALGIKYIGPLDGHNLDELIDIFEYAKHVDGPKFIHVKTIKGKGYKFAEKCPENYHGVGKFDYKEGVKHSGSRSISSIVGTTLSEMASYNDKIVAITAAMPTGTGLNIFEKFHPDRYFDVGITEQHATTFSAGLAKAGMKPYFAVYSTFLQRGYDQLIHDVCITKKAVTFLVDRAGLVGNDGETHHGQFDLSYMNIIPNLIVMAPKDTDEMVEMIKYSERCDYPLSIRYPRGTEYYFDKSEYNLFKKEHSFENTPIDTYNIGNPEVIFDNITKKENLEKDNCNPEIKCSKKEIEDVKNIHNDDFRRKKIAVITIGNMLLPAIKAIDNIKDESFEYRIINSRYLKPLNIEKYLELLDGINYVVTIEDNVVTGGFGSNIEKIIAQNNLKTKLEIIGIPDAFIEHGDTEILMDKIGMSPEIIKERIIEFCR</sequence>
<evidence type="ECO:0000256" key="4">
    <source>
        <dbReference type="ARBA" id="ARBA00022679"/>
    </source>
</evidence>
<keyword evidence="6 10" id="KW-0460">Magnesium</keyword>
<evidence type="ECO:0000256" key="9">
    <source>
        <dbReference type="ARBA" id="ARBA00023229"/>
    </source>
</evidence>
<accession>A0ABR6TND9</accession>
<evidence type="ECO:0000256" key="1">
    <source>
        <dbReference type="ARBA" id="ARBA00004980"/>
    </source>
</evidence>
<feature type="binding site" evidence="10">
    <location>
        <position position="287"/>
    </location>
    <ligand>
        <name>thiamine diphosphate</name>
        <dbReference type="ChEBI" id="CHEBI:58937"/>
    </ligand>
</feature>
<evidence type="ECO:0000313" key="12">
    <source>
        <dbReference type="EMBL" id="MBC2576491.1"/>
    </source>
</evidence>
<comment type="similarity">
    <text evidence="2 10">Belongs to the transketolase family. DXPS subfamily.</text>
</comment>
<dbReference type="Pfam" id="PF02779">
    <property type="entry name" value="Transket_pyr"/>
    <property type="match status" value="1"/>
</dbReference>
<feature type="binding site" evidence="10">
    <location>
        <position position="366"/>
    </location>
    <ligand>
        <name>thiamine diphosphate</name>
        <dbReference type="ChEBI" id="CHEBI:58937"/>
    </ligand>
</feature>
<comment type="catalytic activity">
    <reaction evidence="10">
        <text>D-glyceraldehyde 3-phosphate + pyruvate + H(+) = 1-deoxy-D-xylulose 5-phosphate + CO2</text>
        <dbReference type="Rhea" id="RHEA:12605"/>
        <dbReference type="ChEBI" id="CHEBI:15361"/>
        <dbReference type="ChEBI" id="CHEBI:15378"/>
        <dbReference type="ChEBI" id="CHEBI:16526"/>
        <dbReference type="ChEBI" id="CHEBI:57792"/>
        <dbReference type="ChEBI" id="CHEBI:59776"/>
        <dbReference type="EC" id="2.2.1.7"/>
    </reaction>
</comment>
<comment type="cofactor">
    <cofactor evidence="10">
        <name>Mg(2+)</name>
        <dbReference type="ChEBI" id="CHEBI:18420"/>
    </cofactor>
    <text evidence="10">Binds 1 Mg(2+) ion per subunit.</text>
</comment>
<protein>
    <recommendedName>
        <fullName evidence="10">1-deoxy-D-xylulose-5-phosphate synthase</fullName>
        <ecNumber evidence="10">2.2.1.7</ecNumber>
    </recommendedName>
    <alternativeName>
        <fullName evidence="10">1-deoxyxylulose-5-phosphate synthase</fullName>
        <shortName evidence="10">DXP synthase</shortName>
        <shortName evidence="10">DXPS</shortName>
    </alternativeName>
</protein>
<evidence type="ECO:0000259" key="11">
    <source>
        <dbReference type="SMART" id="SM00861"/>
    </source>
</evidence>
<comment type="cofactor">
    <cofactor evidence="10">
        <name>thiamine diphosphate</name>
        <dbReference type="ChEBI" id="CHEBI:58937"/>
    </cofactor>
    <text evidence="10">Binds 1 thiamine pyrophosphate per subunit.</text>
</comment>
<organism evidence="12 13">
    <name type="scientific">Peptostreptococcus canis</name>
    <dbReference type="NCBI Taxonomy" id="1159213"/>
    <lineage>
        <taxon>Bacteria</taxon>
        <taxon>Bacillati</taxon>
        <taxon>Bacillota</taxon>
        <taxon>Clostridia</taxon>
        <taxon>Peptostreptococcales</taxon>
        <taxon>Peptostreptococcaceae</taxon>
        <taxon>Peptostreptococcus</taxon>
    </lineage>
</organism>
<dbReference type="Gene3D" id="3.40.50.970">
    <property type="match status" value="2"/>
</dbReference>
<dbReference type="EMBL" id="JABGBW010000006">
    <property type="protein sequence ID" value="MBC2576491.1"/>
    <property type="molecule type" value="Genomic_DNA"/>
</dbReference>
<reference evidence="12 13" key="1">
    <citation type="submission" date="2020-05" db="EMBL/GenBank/DDBJ databases">
        <title>Draft genome of xy-202 and genomic insight in genome of the genus Peptostreptococcus.</title>
        <authorList>
            <person name="Zhang Z."/>
        </authorList>
    </citation>
    <scope>NUCLEOTIDE SEQUENCE [LARGE SCALE GENOMIC DNA]</scope>
    <source>
        <strain evidence="12 13">DSM 27025</strain>
    </source>
</reference>